<dbReference type="PATRIC" id="fig|44574.3.peg.2900"/>
<keyword evidence="1" id="KW-0472">Membrane</keyword>
<evidence type="ECO:0000313" key="5">
    <source>
        <dbReference type="Proteomes" id="UP000034156"/>
    </source>
</evidence>
<protein>
    <recommendedName>
        <fullName evidence="2">Retropepsin-like aspartic endopeptidase domain-containing protein</fullName>
    </recommendedName>
</protein>
<dbReference type="OrthoDB" id="8546610at2"/>
<gene>
    <name evidence="3" type="ORF">AAW31_11915</name>
    <name evidence="4" type="ORF">BCL69_101514</name>
</gene>
<evidence type="ECO:0000256" key="1">
    <source>
        <dbReference type="SAM" id="Phobius"/>
    </source>
</evidence>
<dbReference type="PANTHER" id="PTHR38037">
    <property type="entry name" value="ZN_PROTEASE DOMAIN-CONTAINING PROTEIN"/>
    <property type="match status" value="1"/>
</dbReference>
<feature type="transmembrane region" description="Helical" evidence="1">
    <location>
        <begin position="6"/>
        <end position="29"/>
    </location>
</feature>
<evidence type="ECO:0000313" key="6">
    <source>
        <dbReference type="Proteomes" id="UP000324176"/>
    </source>
</evidence>
<dbReference type="EMBL" id="VNHT01000015">
    <property type="protein sequence ID" value="TYP90077.1"/>
    <property type="molecule type" value="Genomic_DNA"/>
</dbReference>
<keyword evidence="1" id="KW-1133">Transmembrane helix</keyword>
<reference evidence="3 5" key="2">
    <citation type="journal article" date="2016" name="Genome Announc.">
        <title>Genome Sequence of Nitrosomonas communis Strain Nm2, a Mesophilic Ammonia-Oxidizing Bacterium Isolated from Mediterranean Soil.</title>
        <authorList>
            <person name="Kozlowski J.A."/>
            <person name="Kits K.D."/>
            <person name="Stein L.Y."/>
        </authorList>
    </citation>
    <scope>NUCLEOTIDE SEQUENCE [LARGE SCALE GENOMIC DNA]</scope>
    <source>
        <strain evidence="3 5">Nm2</strain>
    </source>
</reference>
<accession>A0A0F7KCS7</accession>
<evidence type="ECO:0000259" key="2">
    <source>
        <dbReference type="Pfam" id="PF05618"/>
    </source>
</evidence>
<keyword evidence="5" id="KW-1185">Reference proteome</keyword>
<dbReference type="Gene3D" id="2.40.70.10">
    <property type="entry name" value="Acid Proteases"/>
    <property type="match status" value="1"/>
</dbReference>
<feature type="domain" description="Retropepsin-like aspartic endopeptidase" evidence="2">
    <location>
        <begin position="37"/>
        <end position="169"/>
    </location>
</feature>
<dbReference type="Pfam" id="PF05618">
    <property type="entry name" value="Zn_protease"/>
    <property type="match status" value="1"/>
</dbReference>
<reference evidence="4 6" key="3">
    <citation type="submission" date="2019-07" db="EMBL/GenBank/DDBJ databases">
        <title>Active sludge and wastewater microbial communities from Klosterneuburg, Austria.</title>
        <authorList>
            <person name="Wagner M."/>
        </authorList>
    </citation>
    <scope>NUCLEOTIDE SEQUENCE [LARGE SCALE GENOMIC DNA]</scope>
    <source>
        <strain evidence="4 6">Nm2</strain>
    </source>
</reference>
<dbReference type="Proteomes" id="UP000034156">
    <property type="component" value="Chromosome"/>
</dbReference>
<reference evidence="5" key="1">
    <citation type="submission" date="2015-05" db="EMBL/GenBank/DDBJ databases">
        <title>Draft genome of Nitrosomonas communis strain Nm2.</title>
        <authorList>
            <person name="Kozlowski J.A."/>
            <person name="Kits K.D."/>
            <person name="Stein L.Y."/>
        </authorList>
    </citation>
    <scope>NUCLEOTIDE SEQUENCE [LARGE SCALE GENOMIC DNA]</scope>
    <source>
        <strain evidence="5">Nm2</strain>
    </source>
</reference>
<dbReference type="PANTHER" id="PTHR38037:SF2">
    <property type="entry name" value="ATP-DEPENDENT ZINC PROTEASE DOMAIN-CONTAINING PROTEIN-RELATED"/>
    <property type="match status" value="1"/>
</dbReference>
<dbReference type="AlphaFoldDB" id="A0A0F7KCS7"/>
<keyword evidence="1" id="KW-0812">Transmembrane</keyword>
<sequence length="175" mass="20046">MKIPRLINSFYILILLSLMLFLFGLIAFLSPARDKFVYGYIEPVVLYPDEIPLAAKLDTGAVTSSLSAKEIYIYKKNGKDYVRFKVSHPDIKETPEYDLPVTRIVKIKNRANKEISKKYNSRPVVKIPIYFDGKLYNIMVNLIDRSHFSTPMLLGREALDKINAIVDSTAINTIR</sequence>
<name>A0A0F7KCS7_9PROT</name>
<dbReference type="InterPro" id="IPR008503">
    <property type="entry name" value="Asp_endopeptidase"/>
</dbReference>
<evidence type="ECO:0000313" key="3">
    <source>
        <dbReference type="EMBL" id="AKH38340.1"/>
    </source>
</evidence>
<organism evidence="3 5">
    <name type="scientific">Nitrosomonas communis</name>
    <dbReference type="NCBI Taxonomy" id="44574"/>
    <lineage>
        <taxon>Bacteria</taxon>
        <taxon>Pseudomonadati</taxon>
        <taxon>Pseudomonadota</taxon>
        <taxon>Betaproteobacteria</taxon>
        <taxon>Nitrosomonadales</taxon>
        <taxon>Nitrosomonadaceae</taxon>
        <taxon>Nitrosomonas</taxon>
    </lineage>
</organism>
<dbReference type="RefSeq" id="WP_046850388.1">
    <property type="nucleotide sequence ID" value="NZ_CP011451.1"/>
</dbReference>
<dbReference type="EMBL" id="CP011451">
    <property type="protein sequence ID" value="AKH38340.1"/>
    <property type="molecule type" value="Genomic_DNA"/>
</dbReference>
<dbReference type="KEGG" id="nco:AAW31_11915"/>
<dbReference type="SUPFAM" id="SSF50630">
    <property type="entry name" value="Acid proteases"/>
    <property type="match status" value="1"/>
</dbReference>
<dbReference type="Proteomes" id="UP000324176">
    <property type="component" value="Unassembled WGS sequence"/>
</dbReference>
<evidence type="ECO:0000313" key="4">
    <source>
        <dbReference type="EMBL" id="TYP90077.1"/>
    </source>
</evidence>
<proteinExistence type="predicted"/>
<dbReference type="InterPro" id="IPR021109">
    <property type="entry name" value="Peptidase_aspartic_dom_sf"/>
</dbReference>